<evidence type="ECO:0000313" key="1">
    <source>
        <dbReference type="EMBL" id="TLD43622.1"/>
    </source>
</evidence>
<dbReference type="AlphaFoldDB" id="A0A533QG60"/>
<dbReference type="Proteomes" id="UP000319783">
    <property type="component" value="Unassembled WGS sequence"/>
</dbReference>
<reference evidence="1 2" key="1">
    <citation type="submission" date="2019-04" db="EMBL/GenBank/DDBJ databases">
        <title>Genome of a novel bacterium Candidatus Jettenia ecosi reconstructed from metagenome of an anammox bioreactor.</title>
        <authorList>
            <person name="Mardanov A.V."/>
            <person name="Beletsky A.V."/>
            <person name="Ravin N.V."/>
            <person name="Botchkova E.A."/>
            <person name="Litti Y.V."/>
            <person name="Nozhevnikova A.N."/>
        </authorList>
    </citation>
    <scope>NUCLEOTIDE SEQUENCE [LARGE SCALE GENOMIC DNA]</scope>
    <source>
        <strain evidence="1">J2</strain>
    </source>
</reference>
<gene>
    <name evidence="1" type="ORF">JETT_0053</name>
</gene>
<organism evidence="1 2">
    <name type="scientific">Candidatus Jettenia ecosi</name>
    <dbReference type="NCBI Taxonomy" id="2494326"/>
    <lineage>
        <taxon>Bacteria</taxon>
        <taxon>Pseudomonadati</taxon>
        <taxon>Planctomycetota</taxon>
        <taxon>Candidatus Brocadiia</taxon>
        <taxon>Candidatus Brocadiales</taxon>
        <taxon>Candidatus Brocadiaceae</taxon>
        <taxon>Candidatus Jettenia</taxon>
    </lineage>
</organism>
<comment type="caution">
    <text evidence="1">The sequence shown here is derived from an EMBL/GenBank/DDBJ whole genome shotgun (WGS) entry which is preliminary data.</text>
</comment>
<proteinExistence type="predicted"/>
<evidence type="ECO:0000313" key="2">
    <source>
        <dbReference type="Proteomes" id="UP000319783"/>
    </source>
</evidence>
<protein>
    <submittedName>
        <fullName evidence="1">Uncharacterized protein</fullName>
    </submittedName>
</protein>
<accession>A0A533QG60</accession>
<sequence length="38" mass="4410">MIAMQCRDEAFAIIGTNTFIPKLANVPPLFFKKLNRYH</sequence>
<dbReference type="EMBL" id="SULG01000001">
    <property type="protein sequence ID" value="TLD43622.1"/>
    <property type="molecule type" value="Genomic_DNA"/>
</dbReference>
<name>A0A533QG60_9BACT</name>